<feature type="compositionally biased region" description="Polar residues" evidence="1">
    <location>
        <begin position="756"/>
        <end position="770"/>
    </location>
</feature>
<accession>A0A067PUR3</accession>
<feature type="region of interest" description="Disordered" evidence="1">
    <location>
        <begin position="528"/>
        <end position="770"/>
    </location>
</feature>
<proteinExistence type="predicted"/>
<sequence length="770" mass="85190">MPGRTRKYSEYASSESDIVSTVDGFPNSRLIIPPPLAPSKTPQTYRSKLPLRQYDVQSKPHAPLNSPNPQFKMSPRFILRQLQQGRLGKEFSVIKMTKDVDGRKKRARSFMSSDDIDNDGNSSLQPVEPKSKQPIEPLPPWLCNTLSTLEPDHPLRVLIPPTNLIFNGLFSLPFQPSQELPQDGSMYQEPSRDQLATEDRAKAEETENVFAFSLPSSPRPNTTPPSPSLPTWAQVPNPLVHPWTRNQTPNQYLPGQTLTQSTPNTPSLHFENVFSEPGPASSLEAPQMPPIFGLRHSSLSRGPNGVPVLESPSPYLLRSDLVAPAPTYLHPALLHSNPVSHPNPDAYPPTSLVLTYPPNLHCPPTLLTTITKGFLGSHNFTQSPLALNNSQLTHSPQPSSARPKAYGSSHDGSFQRSAYGANLVLLSPEADDPDLDDIDLNMRSQTYPPHPHFKNPIHHLRYPHLPTNQHPRPPLPFTTPGPTYTYPPIPRRVYFDSLAQDTSLSSPLQPNELDFEMDIDGPFAETPFFNHGKTFNGRSGLRDADADRNHTSSPPGHGFGDSVMVKDHQRQLTPPHPPQSQEQFDRDRDTDGDVDMELGYPFPQDAYTQQNHPRTPWSSPSRPIQSQTLTSQVESNRDHQERGRPLEEDKQIVPGPAFAPAPGIYLSPLRGDVDDSPNPGGAPWRSRSEPRKSNKENTPPPPPSTPPRSGSTTKFAPPSTSTPVRGRPRKRMKTRQGSRVDGGGWGGMEDALMGGSQESNDSIESWSSAR</sequence>
<evidence type="ECO:0000256" key="1">
    <source>
        <dbReference type="SAM" id="MobiDB-lite"/>
    </source>
</evidence>
<protein>
    <submittedName>
        <fullName evidence="2">Uncharacterized protein</fullName>
    </submittedName>
</protein>
<dbReference type="InParanoid" id="A0A067PUR3"/>
<feature type="compositionally biased region" description="Basic and acidic residues" evidence="1">
    <location>
        <begin position="540"/>
        <end position="550"/>
    </location>
</feature>
<feature type="region of interest" description="Disordered" evidence="1">
    <location>
        <begin position="388"/>
        <end position="413"/>
    </location>
</feature>
<feature type="compositionally biased region" description="Polar residues" evidence="1">
    <location>
        <begin position="606"/>
        <end position="634"/>
    </location>
</feature>
<dbReference type="Proteomes" id="UP000027265">
    <property type="component" value="Unassembled WGS sequence"/>
</dbReference>
<feature type="compositionally biased region" description="Pro residues" evidence="1">
    <location>
        <begin position="217"/>
        <end position="228"/>
    </location>
</feature>
<gene>
    <name evidence="2" type="ORF">JAAARDRAFT_47514</name>
</gene>
<reference evidence="3" key="1">
    <citation type="journal article" date="2014" name="Proc. Natl. Acad. Sci. U.S.A.">
        <title>Extensive sampling of basidiomycete genomes demonstrates inadequacy of the white-rot/brown-rot paradigm for wood decay fungi.</title>
        <authorList>
            <person name="Riley R."/>
            <person name="Salamov A.A."/>
            <person name="Brown D.W."/>
            <person name="Nagy L.G."/>
            <person name="Floudas D."/>
            <person name="Held B.W."/>
            <person name="Levasseur A."/>
            <person name="Lombard V."/>
            <person name="Morin E."/>
            <person name="Otillar R."/>
            <person name="Lindquist E.A."/>
            <person name="Sun H."/>
            <person name="LaButti K.M."/>
            <person name="Schmutz J."/>
            <person name="Jabbour D."/>
            <person name="Luo H."/>
            <person name="Baker S.E."/>
            <person name="Pisabarro A.G."/>
            <person name="Walton J.D."/>
            <person name="Blanchette R.A."/>
            <person name="Henrissat B."/>
            <person name="Martin F."/>
            <person name="Cullen D."/>
            <person name="Hibbett D.S."/>
            <person name="Grigoriev I.V."/>
        </authorList>
    </citation>
    <scope>NUCLEOTIDE SEQUENCE [LARGE SCALE GENOMIC DNA]</scope>
    <source>
        <strain evidence="3">MUCL 33604</strain>
    </source>
</reference>
<name>A0A067PUR3_9AGAM</name>
<feature type="compositionally biased region" description="Basic residues" evidence="1">
    <location>
        <begin position="726"/>
        <end position="736"/>
    </location>
</feature>
<feature type="region of interest" description="Disordered" evidence="1">
    <location>
        <begin position="177"/>
        <end position="234"/>
    </location>
</feature>
<keyword evidence="3" id="KW-1185">Reference proteome</keyword>
<feature type="compositionally biased region" description="Polar residues" evidence="1">
    <location>
        <begin position="388"/>
        <end position="400"/>
    </location>
</feature>
<evidence type="ECO:0000313" key="2">
    <source>
        <dbReference type="EMBL" id="KDQ57610.1"/>
    </source>
</evidence>
<dbReference type="OrthoDB" id="3033167at2759"/>
<feature type="compositionally biased region" description="Basic and acidic residues" evidence="1">
    <location>
        <begin position="686"/>
        <end position="695"/>
    </location>
</feature>
<dbReference type="AlphaFoldDB" id="A0A067PUR3"/>
<dbReference type="HOGENOM" id="CLU_387831_0_0_1"/>
<organism evidence="2 3">
    <name type="scientific">Jaapia argillacea MUCL 33604</name>
    <dbReference type="NCBI Taxonomy" id="933084"/>
    <lineage>
        <taxon>Eukaryota</taxon>
        <taxon>Fungi</taxon>
        <taxon>Dikarya</taxon>
        <taxon>Basidiomycota</taxon>
        <taxon>Agaricomycotina</taxon>
        <taxon>Agaricomycetes</taxon>
        <taxon>Agaricomycetidae</taxon>
        <taxon>Jaapiales</taxon>
        <taxon>Jaapiaceae</taxon>
        <taxon>Jaapia</taxon>
    </lineage>
</organism>
<dbReference type="EMBL" id="KL197719">
    <property type="protein sequence ID" value="KDQ57610.1"/>
    <property type="molecule type" value="Genomic_DNA"/>
</dbReference>
<feature type="region of interest" description="Disordered" evidence="1">
    <location>
        <begin position="104"/>
        <end position="136"/>
    </location>
</feature>
<feature type="compositionally biased region" description="Basic and acidic residues" evidence="1">
    <location>
        <begin position="635"/>
        <end position="651"/>
    </location>
</feature>
<evidence type="ECO:0000313" key="3">
    <source>
        <dbReference type="Proteomes" id="UP000027265"/>
    </source>
</evidence>
<feature type="compositionally biased region" description="Basic and acidic residues" evidence="1">
    <location>
        <begin position="190"/>
        <end position="205"/>
    </location>
</feature>